<accession>A0A9N8F2P0</accession>
<keyword evidence="2" id="KW-1185">Reference proteome</keyword>
<protein>
    <submittedName>
        <fullName evidence="1">Uncharacterized protein</fullName>
    </submittedName>
</protein>
<organism evidence="1 2">
    <name type="scientific">Seminavis robusta</name>
    <dbReference type="NCBI Taxonomy" id="568900"/>
    <lineage>
        <taxon>Eukaryota</taxon>
        <taxon>Sar</taxon>
        <taxon>Stramenopiles</taxon>
        <taxon>Ochrophyta</taxon>
        <taxon>Bacillariophyta</taxon>
        <taxon>Bacillariophyceae</taxon>
        <taxon>Bacillariophycidae</taxon>
        <taxon>Naviculales</taxon>
        <taxon>Naviculaceae</taxon>
        <taxon>Seminavis</taxon>
    </lineage>
</organism>
<evidence type="ECO:0000313" key="2">
    <source>
        <dbReference type="Proteomes" id="UP001153069"/>
    </source>
</evidence>
<dbReference type="EMBL" id="CAICTM010002864">
    <property type="protein sequence ID" value="CAB9530404.1"/>
    <property type="molecule type" value="Genomic_DNA"/>
</dbReference>
<name>A0A9N8F2P0_9STRA</name>
<dbReference type="Proteomes" id="UP001153069">
    <property type="component" value="Unassembled WGS sequence"/>
</dbReference>
<proteinExistence type="predicted"/>
<gene>
    <name evidence="1" type="ORF">SEMRO_2866_G338950.1</name>
</gene>
<comment type="caution">
    <text evidence="1">The sequence shown here is derived from an EMBL/GenBank/DDBJ whole genome shotgun (WGS) entry which is preliminary data.</text>
</comment>
<evidence type="ECO:0000313" key="1">
    <source>
        <dbReference type="EMBL" id="CAB9530404.1"/>
    </source>
</evidence>
<dbReference type="OrthoDB" id="48617at2759"/>
<reference evidence="1" key="1">
    <citation type="submission" date="2020-06" db="EMBL/GenBank/DDBJ databases">
        <authorList>
            <consortium name="Plant Systems Biology data submission"/>
        </authorList>
    </citation>
    <scope>NUCLEOTIDE SEQUENCE</scope>
    <source>
        <strain evidence="1">D6</strain>
    </source>
</reference>
<dbReference type="AlphaFoldDB" id="A0A9N8F2P0"/>
<sequence length="512" mass="55453">MNQPYQLDWANAASGKRVSATKRRVRFRFGFSNPKAVAQGRTGVECRGEEHEVGLVWSLTSGKRVVAFDGKEVHFSLGKRGETKFEATWPMDGGHILKIVAHATPPLRSSPGFKQFDLLLDGMSFFDMPSVYELGAHNPRRVAFAVSPSAHQHAVSHHYNQPNPGSERFASRMSHFEDAHSMNSGSFSSLEPVQANGFSGPARRNTLDPVPAGRHAPVVVVPPEDVLSEIPRGTDLLAVPAAASNVPDEFTPVVVQAASPTFQDVSNQILSAYGPPATSTGPPTLAYEPHTHYQPAPQQQLQQYPASVPSSTQHQYYGAALVSPDASMASANSGFQVPQQREMVVNEKPVESPTPNQTIAPTMTMMKPLELAELRDSPPPIGAMDQAVHNLVNLHDLMEIKATPEQIKTKRQKELMVKKEHKSRPKPPAINDYHVGSNASLADIKQHKKPSAPPAKEVMKMHAFDPAAAQAGMMVVYGQPQQAPPSIPAATGFGAGAYNGGYRYAAHVRAGY</sequence>